<dbReference type="InterPro" id="IPR005706">
    <property type="entry name" value="Ribosomal_uS2_bac/mit/plastid"/>
</dbReference>
<name>A0A8D2DWV3_SCIVU</name>
<dbReference type="Ensembl" id="ENSSVLT00005033114.1">
    <property type="protein sequence ID" value="ENSSVLP00005029813.1"/>
    <property type="gene ID" value="ENSSVLG00005023520.1"/>
</dbReference>
<dbReference type="GO" id="GO:0003735">
    <property type="term" value="F:structural constituent of ribosome"/>
    <property type="evidence" value="ECO:0007669"/>
    <property type="project" value="InterPro"/>
</dbReference>
<dbReference type="OrthoDB" id="2320368at2759"/>
<comment type="similarity">
    <text evidence="1">Belongs to the universal ribosomal protein uS2 family.</text>
</comment>
<dbReference type="Pfam" id="PF00318">
    <property type="entry name" value="Ribosomal_S2"/>
    <property type="match status" value="2"/>
</dbReference>
<proteinExistence type="inferred from homology"/>
<sequence>MSPADSRCLSLLCAGAPPGGCWPVWLHTLGPRRTISGARALAASEPKGGETHSKILEEPLGHPDFFNVKELFSVKSLFGARLHLEHKAGCQHRFMEPYIFRSLLNHDIINLELTASHLHLPLNFTAHVDCCKGTNLFVNHKRQFTRLFENTARDCSDYAHTLYFKGGLLTNTPLLFGPTVHLSDFIIFLHTLNNVFEPYMTVRNVTKMNIPTVGIADTNCNPCFITYFFPGNDDSPPSEQVKEKQRQVEALCPLQSPKEAEGHCSPRVNVNHSL</sequence>
<dbReference type="AlphaFoldDB" id="A0A8D2DWV3"/>
<evidence type="ECO:0000313" key="3">
    <source>
        <dbReference type="Proteomes" id="UP000694564"/>
    </source>
</evidence>
<dbReference type="InterPro" id="IPR023591">
    <property type="entry name" value="Ribosomal_uS2_flav_dom_sf"/>
</dbReference>
<dbReference type="SUPFAM" id="SSF52313">
    <property type="entry name" value="Ribosomal protein S2"/>
    <property type="match status" value="1"/>
</dbReference>
<dbReference type="GO" id="GO:0005763">
    <property type="term" value="C:mitochondrial small ribosomal subunit"/>
    <property type="evidence" value="ECO:0007669"/>
    <property type="project" value="TreeGrafter"/>
</dbReference>
<dbReference type="InterPro" id="IPR001865">
    <property type="entry name" value="Ribosomal_uS2"/>
</dbReference>
<dbReference type="Gene3D" id="3.40.50.10490">
    <property type="entry name" value="Glucose-6-phosphate isomerase like protein, domain 1"/>
    <property type="match status" value="1"/>
</dbReference>
<keyword evidence="3" id="KW-1185">Reference proteome</keyword>
<organism evidence="2 3">
    <name type="scientific">Sciurus vulgaris</name>
    <name type="common">Eurasian red squirrel</name>
    <dbReference type="NCBI Taxonomy" id="55149"/>
    <lineage>
        <taxon>Eukaryota</taxon>
        <taxon>Metazoa</taxon>
        <taxon>Chordata</taxon>
        <taxon>Craniata</taxon>
        <taxon>Vertebrata</taxon>
        <taxon>Euteleostomi</taxon>
        <taxon>Mammalia</taxon>
        <taxon>Eutheria</taxon>
        <taxon>Euarchontoglires</taxon>
        <taxon>Glires</taxon>
        <taxon>Rodentia</taxon>
        <taxon>Sciuromorpha</taxon>
        <taxon>Sciuridae</taxon>
        <taxon>Sciurinae</taxon>
        <taxon>Sciurini</taxon>
        <taxon>Sciurus</taxon>
    </lineage>
</organism>
<reference evidence="2" key="1">
    <citation type="submission" date="2025-08" db="UniProtKB">
        <authorList>
            <consortium name="Ensembl"/>
        </authorList>
    </citation>
    <scope>IDENTIFICATION</scope>
</reference>
<dbReference type="GO" id="GO:0006412">
    <property type="term" value="P:translation"/>
    <property type="evidence" value="ECO:0007669"/>
    <property type="project" value="InterPro"/>
</dbReference>
<accession>A0A8D2DWV3</accession>
<dbReference type="CDD" id="cd01425">
    <property type="entry name" value="RPS2"/>
    <property type="match status" value="1"/>
</dbReference>
<evidence type="ECO:0000313" key="2">
    <source>
        <dbReference type="Ensembl" id="ENSSVLP00005029813.1"/>
    </source>
</evidence>
<protein>
    <submittedName>
        <fullName evidence="2">Uncharacterized protein</fullName>
    </submittedName>
</protein>
<dbReference type="Proteomes" id="UP000694564">
    <property type="component" value="Chromosome 13"/>
</dbReference>
<dbReference type="PANTHER" id="PTHR12534:SF0">
    <property type="entry name" value="SMALL RIBOSOMAL SUBUNIT PROTEIN US2M"/>
    <property type="match status" value="1"/>
</dbReference>
<dbReference type="PANTHER" id="PTHR12534">
    <property type="entry name" value="30S RIBOSOMAL PROTEIN S2 PROKARYOTIC AND ORGANELLAR"/>
    <property type="match status" value="1"/>
</dbReference>
<reference evidence="2" key="2">
    <citation type="submission" date="2025-09" db="UniProtKB">
        <authorList>
            <consortium name="Ensembl"/>
        </authorList>
    </citation>
    <scope>IDENTIFICATION</scope>
</reference>
<evidence type="ECO:0000256" key="1">
    <source>
        <dbReference type="ARBA" id="ARBA00006242"/>
    </source>
</evidence>
<dbReference type="GeneTree" id="ENSGT00390000017382"/>